<name>A0A5J5G8R4_9BACL</name>
<protein>
    <recommendedName>
        <fullName evidence="4">WxL domain-containing protein</fullName>
    </recommendedName>
</protein>
<dbReference type="RefSeq" id="WP_150458357.1">
    <property type="nucleotide sequence ID" value="NZ_VYKK01000015.1"/>
</dbReference>
<evidence type="ECO:0000313" key="2">
    <source>
        <dbReference type="EMBL" id="KAA9004002.1"/>
    </source>
</evidence>
<reference evidence="2 3" key="1">
    <citation type="submission" date="2019-09" db="EMBL/GenBank/DDBJ databases">
        <title>Bacillus ochoae sp. nov., Paenibacillus whitsoniae sp. nov., Paenibacillus spiritus sp. nov. Isolated from the Mars Exploration Rover during spacecraft assembly.</title>
        <authorList>
            <person name="Seuylemezian A."/>
            <person name="Vaishampayan P."/>
        </authorList>
    </citation>
    <scope>NUCLEOTIDE SEQUENCE [LARGE SCALE GENOMIC DNA]</scope>
    <source>
        <strain evidence="2 3">MER_111</strain>
    </source>
</reference>
<dbReference type="OrthoDB" id="2678699at2"/>
<feature type="signal peptide" evidence="1">
    <location>
        <begin position="1"/>
        <end position="28"/>
    </location>
</feature>
<evidence type="ECO:0000256" key="1">
    <source>
        <dbReference type="SAM" id="SignalP"/>
    </source>
</evidence>
<accession>A0A5J5G8R4</accession>
<sequence>MKKLHKPRLSLLLVLLLILTLTAQPVSAAGKTPHVQVTFVRAELTENNHVGNEWAYAAYVNGQELEEGSSVTLSAGSSGSIKLKAVAEEQDKIPESGTASLTLQTAGLKSAKTSSLNVTVTENRGRYSGHTATWKFVFRIEKTK</sequence>
<dbReference type="AlphaFoldDB" id="A0A5J5G8R4"/>
<proteinExistence type="predicted"/>
<keyword evidence="1" id="KW-0732">Signal</keyword>
<organism evidence="2 3">
    <name type="scientific">Paenibacillus spiritus</name>
    <dbReference type="NCBI Taxonomy" id="2496557"/>
    <lineage>
        <taxon>Bacteria</taxon>
        <taxon>Bacillati</taxon>
        <taxon>Bacillota</taxon>
        <taxon>Bacilli</taxon>
        <taxon>Bacillales</taxon>
        <taxon>Paenibacillaceae</taxon>
        <taxon>Paenibacillus</taxon>
    </lineage>
</organism>
<comment type="caution">
    <text evidence="2">The sequence shown here is derived from an EMBL/GenBank/DDBJ whole genome shotgun (WGS) entry which is preliminary data.</text>
</comment>
<keyword evidence="3" id="KW-1185">Reference proteome</keyword>
<evidence type="ECO:0008006" key="4">
    <source>
        <dbReference type="Google" id="ProtNLM"/>
    </source>
</evidence>
<dbReference type="EMBL" id="VYKK01000015">
    <property type="protein sequence ID" value="KAA9004002.1"/>
    <property type="molecule type" value="Genomic_DNA"/>
</dbReference>
<feature type="chain" id="PRO_5023854452" description="WxL domain-containing protein" evidence="1">
    <location>
        <begin position="29"/>
        <end position="144"/>
    </location>
</feature>
<dbReference type="Proteomes" id="UP000367750">
    <property type="component" value="Unassembled WGS sequence"/>
</dbReference>
<evidence type="ECO:0000313" key="3">
    <source>
        <dbReference type="Proteomes" id="UP000367750"/>
    </source>
</evidence>
<gene>
    <name evidence="2" type="ORF">F4V43_11375</name>
</gene>